<dbReference type="Proteomes" id="UP000271098">
    <property type="component" value="Unassembled WGS sequence"/>
</dbReference>
<sequence length="143" mass="16452">MMPEHIYSTHVHEVLKTEKNSGTVKYLAPEAALVFHLRRVMPEKLWSTNSTKQTNALAKFIQTCNNSWKKRLKTIARIPEAEILHGSIWPNRGTEVIQEMEACRENLTAQQGERCAAPYRCISELTAVNRSEWIFAQQTWVAL</sequence>
<name>A0A183ES19_9BILA</name>
<reference evidence="3" key="1">
    <citation type="submission" date="2016-06" db="UniProtKB">
        <authorList>
            <consortium name="WormBaseParasite"/>
        </authorList>
    </citation>
    <scope>IDENTIFICATION</scope>
</reference>
<reference evidence="1 2" key="2">
    <citation type="submission" date="2018-11" db="EMBL/GenBank/DDBJ databases">
        <authorList>
            <consortium name="Pathogen Informatics"/>
        </authorList>
    </citation>
    <scope>NUCLEOTIDE SEQUENCE [LARGE SCALE GENOMIC DNA]</scope>
</reference>
<evidence type="ECO:0000313" key="3">
    <source>
        <dbReference type="WBParaSite" id="GPUH_0002379001-mRNA-1"/>
    </source>
</evidence>
<keyword evidence="2" id="KW-1185">Reference proteome</keyword>
<evidence type="ECO:0000313" key="2">
    <source>
        <dbReference type="Proteomes" id="UP000271098"/>
    </source>
</evidence>
<dbReference type="OrthoDB" id="2526284at2759"/>
<dbReference type="EMBL" id="UYRT01098888">
    <property type="protein sequence ID" value="VDN41923.1"/>
    <property type="molecule type" value="Genomic_DNA"/>
</dbReference>
<evidence type="ECO:0000313" key="1">
    <source>
        <dbReference type="EMBL" id="VDN41923.1"/>
    </source>
</evidence>
<organism evidence="3">
    <name type="scientific">Gongylonema pulchrum</name>
    <dbReference type="NCBI Taxonomy" id="637853"/>
    <lineage>
        <taxon>Eukaryota</taxon>
        <taxon>Metazoa</taxon>
        <taxon>Ecdysozoa</taxon>
        <taxon>Nematoda</taxon>
        <taxon>Chromadorea</taxon>
        <taxon>Rhabditida</taxon>
        <taxon>Spirurina</taxon>
        <taxon>Spiruromorpha</taxon>
        <taxon>Spiruroidea</taxon>
        <taxon>Gongylonematidae</taxon>
        <taxon>Gongylonema</taxon>
    </lineage>
</organism>
<proteinExistence type="predicted"/>
<dbReference type="AlphaFoldDB" id="A0A183ES19"/>
<protein>
    <submittedName>
        <fullName evidence="3">Glyco_transf_7C domain-containing protein</fullName>
    </submittedName>
</protein>
<accession>A0A183ES19</accession>
<dbReference type="WBParaSite" id="GPUH_0002379001-mRNA-1">
    <property type="protein sequence ID" value="GPUH_0002379001-mRNA-1"/>
    <property type="gene ID" value="GPUH_0002379001"/>
</dbReference>
<gene>
    <name evidence="1" type="ORF">GPUH_LOCUS23760</name>
</gene>